<proteinExistence type="predicted"/>
<evidence type="ECO:0000313" key="2">
    <source>
        <dbReference type="EMBL" id="SDU20260.1"/>
    </source>
</evidence>
<organism evidence="2 3">
    <name type="scientific">Nitrosomonas ureae</name>
    <dbReference type="NCBI Taxonomy" id="44577"/>
    <lineage>
        <taxon>Bacteria</taxon>
        <taxon>Pseudomonadati</taxon>
        <taxon>Pseudomonadota</taxon>
        <taxon>Betaproteobacteria</taxon>
        <taxon>Nitrosomonadales</taxon>
        <taxon>Nitrosomonadaceae</taxon>
        <taxon>Nitrosomonas</taxon>
    </lineage>
</organism>
<dbReference type="KEGG" id="nur:ATY38_10255"/>
<evidence type="ECO:0000256" key="1">
    <source>
        <dbReference type="SAM" id="Phobius"/>
    </source>
</evidence>
<accession>A0A1H2GKX6</accession>
<dbReference type="Proteomes" id="UP000182882">
    <property type="component" value="Unassembled WGS sequence"/>
</dbReference>
<feature type="transmembrane region" description="Helical" evidence="1">
    <location>
        <begin position="36"/>
        <end position="57"/>
    </location>
</feature>
<sequence>MSVSTFHFQLLFYACLEVYQSDHMVSRRGMKRVMEWILILLTLILLEINIAINIPAVSVV</sequence>
<gene>
    <name evidence="2" type="ORF">SAMN05216406_13339</name>
</gene>
<keyword evidence="1" id="KW-0472">Membrane</keyword>
<dbReference type="EMBL" id="FNLN01000033">
    <property type="protein sequence ID" value="SDU20260.1"/>
    <property type="molecule type" value="Genomic_DNA"/>
</dbReference>
<protein>
    <submittedName>
        <fullName evidence="2">Uncharacterized protein</fullName>
    </submittedName>
</protein>
<dbReference type="AlphaFoldDB" id="A0A1H2GKX6"/>
<reference evidence="3" key="1">
    <citation type="submission" date="2016-10" db="EMBL/GenBank/DDBJ databases">
        <authorList>
            <person name="Varghese N."/>
            <person name="Submissions S."/>
        </authorList>
    </citation>
    <scope>NUCLEOTIDE SEQUENCE [LARGE SCALE GENOMIC DNA]</scope>
    <source>
        <strain evidence="3">Nm10</strain>
    </source>
</reference>
<evidence type="ECO:0000313" key="3">
    <source>
        <dbReference type="Proteomes" id="UP000182882"/>
    </source>
</evidence>
<keyword evidence="3" id="KW-1185">Reference proteome</keyword>
<name>A0A1H2GKX6_9PROT</name>
<keyword evidence="1" id="KW-1133">Transmembrane helix</keyword>
<keyword evidence="1" id="KW-0812">Transmembrane</keyword>